<proteinExistence type="predicted"/>
<organism evidence="1">
    <name type="scientific">Zea mays</name>
    <name type="common">Maize</name>
    <dbReference type="NCBI Taxonomy" id="4577"/>
    <lineage>
        <taxon>Eukaryota</taxon>
        <taxon>Viridiplantae</taxon>
        <taxon>Streptophyta</taxon>
        <taxon>Embryophyta</taxon>
        <taxon>Tracheophyta</taxon>
        <taxon>Spermatophyta</taxon>
        <taxon>Magnoliopsida</taxon>
        <taxon>Liliopsida</taxon>
        <taxon>Poales</taxon>
        <taxon>Poaceae</taxon>
        <taxon>PACMAD clade</taxon>
        <taxon>Panicoideae</taxon>
        <taxon>Andropogonodae</taxon>
        <taxon>Andropogoneae</taxon>
        <taxon>Tripsacinae</taxon>
        <taxon>Zea</taxon>
    </lineage>
</organism>
<protein>
    <submittedName>
        <fullName evidence="1">Uncharacterized protein</fullName>
    </submittedName>
</protein>
<dbReference type="AlphaFoldDB" id="A0A3L6E964"/>
<dbReference type="Proteomes" id="UP000251960">
    <property type="component" value="Chromosome 6"/>
</dbReference>
<reference evidence="1" key="1">
    <citation type="journal article" date="2018" name="Nat. Genet.">
        <title>Extensive intraspecific gene order and gene structural variations between Mo17 and other maize genomes.</title>
        <authorList>
            <person name="Sun S."/>
            <person name="Zhou Y."/>
            <person name="Chen J."/>
            <person name="Shi J."/>
            <person name="Zhao H."/>
            <person name="Zhao H."/>
            <person name="Song W."/>
            <person name="Zhang M."/>
            <person name="Cui Y."/>
            <person name="Dong X."/>
            <person name="Liu H."/>
            <person name="Ma X."/>
            <person name="Jiao Y."/>
            <person name="Wang B."/>
            <person name="Wei X."/>
            <person name="Stein J.C."/>
            <person name="Glaubitz J.C."/>
            <person name="Lu F."/>
            <person name="Yu G."/>
            <person name="Liang C."/>
            <person name="Fengler K."/>
            <person name="Li B."/>
            <person name="Rafalski A."/>
            <person name="Schnable P.S."/>
            <person name="Ware D.H."/>
            <person name="Buckler E.S."/>
            <person name="Lai J."/>
        </authorList>
    </citation>
    <scope>NUCLEOTIDE SEQUENCE [LARGE SCALE GENOMIC DNA]</scope>
    <source>
        <tissue evidence="1">Seedling</tissue>
    </source>
</reference>
<name>A0A3L6E964_MAIZE</name>
<evidence type="ECO:0000313" key="1">
    <source>
        <dbReference type="EMBL" id="PWZ17474.1"/>
    </source>
</evidence>
<dbReference type="EMBL" id="NCVQ01000007">
    <property type="protein sequence ID" value="PWZ17474.1"/>
    <property type="molecule type" value="Genomic_DNA"/>
</dbReference>
<gene>
    <name evidence="1" type="ORF">Zm00014a_007846</name>
</gene>
<comment type="caution">
    <text evidence="1">The sequence shown here is derived from an EMBL/GenBank/DDBJ whole genome shotgun (WGS) entry which is preliminary data.</text>
</comment>
<dbReference type="PANTHER" id="PTHR11697:SF230">
    <property type="entry name" value="ZINC FINGER, MYM DOMAIN CONTAINING 1"/>
    <property type="match status" value="1"/>
</dbReference>
<dbReference type="PANTHER" id="PTHR11697">
    <property type="entry name" value="GENERAL TRANSCRIPTION FACTOR 2-RELATED ZINC FINGER PROTEIN"/>
    <property type="match status" value="1"/>
</dbReference>
<dbReference type="InterPro" id="IPR055298">
    <property type="entry name" value="AtLOH3-like"/>
</dbReference>
<accession>A0A3L6E964</accession>
<sequence length="143" mass="16859">MTELYVDYIRSRAGNEITIEHHYRYDIFTSAVDQQAQELNHRFSEQVTELLILCASLDPKNSFNSLKINDVCSLASKFYPTDFSEQERSTLRLQLQHYEFDVPTNSKFQNLTTVANLCRRLAETRKSDECYLIDRLYTILYLI</sequence>